<dbReference type="SUPFAM" id="SSF46785">
    <property type="entry name" value="Winged helix' DNA-binding domain"/>
    <property type="match status" value="1"/>
</dbReference>
<reference evidence="6 7" key="1">
    <citation type="submission" date="2023-12" db="EMBL/GenBank/DDBJ databases">
        <title>A. evansii MAY27, complete genome.</title>
        <authorList>
            <person name="Wang Y."/>
        </authorList>
    </citation>
    <scope>NUCLEOTIDE SEQUENCE [LARGE SCALE GENOMIC DNA]</scope>
    <source>
        <strain evidence="6 7">MAY27</strain>
    </source>
</reference>
<keyword evidence="3" id="KW-0238">DNA-binding</keyword>
<dbReference type="CDD" id="cd05466">
    <property type="entry name" value="PBP2_LTTR_substrate"/>
    <property type="match status" value="1"/>
</dbReference>
<dbReference type="InterPro" id="IPR036388">
    <property type="entry name" value="WH-like_DNA-bd_sf"/>
</dbReference>
<accession>A0ABZ1AJX2</accession>
<protein>
    <submittedName>
        <fullName evidence="6">LysR family transcriptional regulator</fullName>
    </submittedName>
</protein>
<dbReference type="Pfam" id="PF00126">
    <property type="entry name" value="HTH_1"/>
    <property type="match status" value="1"/>
</dbReference>
<name>A0ABZ1AJX2_AROEV</name>
<dbReference type="PROSITE" id="PS50931">
    <property type="entry name" value="HTH_LYSR"/>
    <property type="match status" value="1"/>
</dbReference>
<dbReference type="Gene3D" id="3.40.190.10">
    <property type="entry name" value="Periplasmic binding protein-like II"/>
    <property type="match status" value="1"/>
</dbReference>
<evidence type="ECO:0000313" key="6">
    <source>
        <dbReference type="EMBL" id="WRL44711.1"/>
    </source>
</evidence>
<evidence type="ECO:0000256" key="1">
    <source>
        <dbReference type="ARBA" id="ARBA00009437"/>
    </source>
</evidence>
<feature type="domain" description="HTH lysR-type" evidence="5">
    <location>
        <begin position="7"/>
        <end position="64"/>
    </location>
</feature>
<organism evidence="6 7">
    <name type="scientific">Aromatoleum evansii</name>
    <name type="common">Azoarcus evansii</name>
    <dbReference type="NCBI Taxonomy" id="59406"/>
    <lineage>
        <taxon>Bacteria</taxon>
        <taxon>Pseudomonadati</taxon>
        <taxon>Pseudomonadota</taxon>
        <taxon>Betaproteobacteria</taxon>
        <taxon>Rhodocyclales</taxon>
        <taxon>Rhodocyclaceae</taxon>
        <taxon>Aromatoleum</taxon>
    </lineage>
</organism>
<evidence type="ECO:0000259" key="5">
    <source>
        <dbReference type="PROSITE" id="PS50931"/>
    </source>
</evidence>
<dbReference type="PANTHER" id="PTHR30126">
    <property type="entry name" value="HTH-TYPE TRANSCRIPTIONAL REGULATOR"/>
    <property type="match status" value="1"/>
</dbReference>
<dbReference type="InterPro" id="IPR005119">
    <property type="entry name" value="LysR_subst-bd"/>
</dbReference>
<dbReference type="InterPro" id="IPR000847">
    <property type="entry name" value="LysR_HTH_N"/>
</dbReference>
<dbReference type="SUPFAM" id="SSF53850">
    <property type="entry name" value="Periplasmic binding protein-like II"/>
    <property type="match status" value="1"/>
</dbReference>
<evidence type="ECO:0000256" key="2">
    <source>
        <dbReference type="ARBA" id="ARBA00023015"/>
    </source>
</evidence>
<dbReference type="PANTHER" id="PTHR30126:SF98">
    <property type="entry name" value="HTH-TYPE TRANSCRIPTIONAL ACTIVATOR BAUR"/>
    <property type="match status" value="1"/>
</dbReference>
<keyword evidence="4" id="KW-0804">Transcription</keyword>
<dbReference type="InterPro" id="IPR036390">
    <property type="entry name" value="WH_DNA-bd_sf"/>
</dbReference>
<dbReference type="Gene3D" id="1.10.10.10">
    <property type="entry name" value="Winged helix-like DNA-binding domain superfamily/Winged helix DNA-binding domain"/>
    <property type="match status" value="1"/>
</dbReference>
<gene>
    <name evidence="6" type="ORF">U5817_16015</name>
</gene>
<evidence type="ECO:0000313" key="7">
    <source>
        <dbReference type="Proteomes" id="UP001626593"/>
    </source>
</evidence>
<dbReference type="EMBL" id="CP141259">
    <property type="protein sequence ID" value="WRL44711.1"/>
    <property type="molecule type" value="Genomic_DNA"/>
</dbReference>
<dbReference type="Proteomes" id="UP001626593">
    <property type="component" value="Chromosome"/>
</dbReference>
<evidence type="ECO:0000256" key="4">
    <source>
        <dbReference type="ARBA" id="ARBA00023163"/>
    </source>
</evidence>
<keyword evidence="2" id="KW-0805">Transcription regulation</keyword>
<evidence type="ECO:0000256" key="3">
    <source>
        <dbReference type="ARBA" id="ARBA00023125"/>
    </source>
</evidence>
<comment type="similarity">
    <text evidence="1">Belongs to the LysR transcriptional regulatory family.</text>
</comment>
<dbReference type="RefSeq" id="WP_407278035.1">
    <property type="nucleotide sequence ID" value="NZ_CP141259.1"/>
</dbReference>
<sequence length="299" mass="32553">MIQLHNVDLKLLRVFDAVVRCGGLSAAQAELNVGQSTISAQIGQLEVRLGVRLCDRGRGGFRLTEQGRAVHDATQRLMSAIENFRIEADQLKRSVAGTLSLGVIDNTVTDRGSPLRGAISRFLARGPDVHIDVYVGNPSELEQRVLDGRVHVAIGHFPFPVHGIASVPLYEEVHGIFCSAQDPLAAPSWSDEALAARLRGARVVARGYLRRRDLDLIGASVAASTTDSVEAQAILILAGGCVGFLPLHYATQWIDAGELLQLMPERMILTSPFSAIMRRLPLPPLLRCFIDDLELTRRG</sequence>
<dbReference type="Pfam" id="PF03466">
    <property type="entry name" value="LysR_substrate"/>
    <property type="match status" value="1"/>
</dbReference>
<proteinExistence type="inferred from homology"/>
<keyword evidence="7" id="KW-1185">Reference proteome</keyword>